<reference evidence="3" key="2">
    <citation type="submission" date="2019-02" db="EMBL/GenBank/DDBJ databases">
        <title>Granulicella sibirica sp. nov., a psychrotolerant acidobacterium isolated from an organic soil layer in forested tundra, West Siberia.</title>
        <authorList>
            <person name="Oshkin I.Y."/>
            <person name="Kulichevskaya I.S."/>
            <person name="Rijpstra W.I.C."/>
            <person name="Sinninghe Damste J.S."/>
            <person name="Rakitin A.L."/>
            <person name="Ravin N.V."/>
            <person name="Dedysh S.N."/>
        </authorList>
    </citation>
    <scope>NUCLEOTIDE SEQUENCE [LARGE SCALE GENOMIC DNA]</scope>
    <source>
        <strain evidence="3">AF10</strain>
    </source>
</reference>
<evidence type="ECO:0000313" key="2">
    <source>
        <dbReference type="EMBL" id="RXH58878.1"/>
    </source>
</evidence>
<feature type="signal peptide" evidence="1">
    <location>
        <begin position="1"/>
        <end position="33"/>
    </location>
</feature>
<protein>
    <submittedName>
        <fullName evidence="2">Uncharacterized protein</fullName>
    </submittedName>
</protein>
<evidence type="ECO:0000256" key="1">
    <source>
        <dbReference type="SAM" id="SignalP"/>
    </source>
</evidence>
<organism evidence="2 3">
    <name type="scientific">Granulicella sibirica</name>
    <dbReference type="NCBI Taxonomy" id="2479048"/>
    <lineage>
        <taxon>Bacteria</taxon>
        <taxon>Pseudomonadati</taxon>
        <taxon>Acidobacteriota</taxon>
        <taxon>Terriglobia</taxon>
        <taxon>Terriglobales</taxon>
        <taxon>Acidobacteriaceae</taxon>
        <taxon>Granulicella</taxon>
    </lineage>
</organism>
<dbReference type="OrthoDB" id="98106at2"/>
<dbReference type="EMBL" id="RDSM01000001">
    <property type="protein sequence ID" value="RXH58878.1"/>
    <property type="molecule type" value="Genomic_DNA"/>
</dbReference>
<comment type="caution">
    <text evidence="2">The sequence shown here is derived from an EMBL/GenBank/DDBJ whole genome shotgun (WGS) entry which is preliminary data.</text>
</comment>
<dbReference type="RefSeq" id="WP_128912794.1">
    <property type="nucleotide sequence ID" value="NZ_RDSM01000001.1"/>
</dbReference>
<accession>A0A4Q0T9U1</accession>
<sequence length="256" mass="25750">MMMVNRVPVVLKGLGATALALLLTACNNGSNSANNTTTTSPATLTTADLSGTYIFSAAGTDSSDGDYFVAGSLVADGKGNITSGIADYNLGSGIDSSVPLTGTYTVSGGVASFKITDSGSVTDTFTASVIKTGSTALTAFDGTGTGTLYAQGSGFTSPGSYFYTLKGEGQGIVTGSGEFVVGAAQTLTSGTLSYTDGSNTMTYPTITGFLFAPDPNGRGQAALGGNDFSYYPVSSTQVLMVGLDDRNLLMASAQKQ</sequence>
<keyword evidence="3" id="KW-1185">Reference proteome</keyword>
<keyword evidence="1" id="KW-0732">Signal</keyword>
<gene>
    <name evidence="2" type="ORF">GRAN_2188</name>
</gene>
<dbReference type="Proteomes" id="UP000289437">
    <property type="component" value="Unassembled WGS sequence"/>
</dbReference>
<dbReference type="AlphaFoldDB" id="A0A4Q0T9U1"/>
<name>A0A4Q0T9U1_9BACT</name>
<reference evidence="2 3" key="1">
    <citation type="submission" date="2018-11" db="EMBL/GenBank/DDBJ databases">
        <authorList>
            <person name="Mardanov A.V."/>
            <person name="Ravin N.V."/>
            <person name="Dedysh S.N."/>
        </authorList>
    </citation>
    <scope>NUCLEOTIDE SEQUENCE [LARGE SCALE GENOMIC DNA]</scope>
    <source>
        <strain evidence="2 3">AF10</strain>
    </source>
</reference>
<feature type="chain" id="PRO_5020660858" evidence="1">
    <location>
        <begin position="34"/>
        <end position="256"/>
    </location>
</feature>
<proteinExistence type="predicted"/>
<dbReference type="PROSITE" id="PS51257">
    <property type="entry name" value="PROKAR_LIPOPROTEIN"/>
    <property type="match status" value="1"/>
</dbReference>
<evidence type="ECO:0000313" key="3">
    <source>
        <dbReference type="Proteomes" id="UP000289437"/>
    </source>
</evidence>